<dbReference type="Proteomes" id="UP000035760">
    <property type="component" value="Unassembled WGS sequence"/>
</dbReference>
<evidence type="ECO:0000313" key="4">
    <source>
        <dbReference type="Proteomes" id="UP000035760"/>
    </source>
</evidence>
<evidence type="ECO:0000256" key="1">
    <source>
        <dbReference type="ARBA" id="ARBA00007576"/>
    </source>
</evidence>
<dbReference type="OrthoDB" id="9802792at2"/>
<dbReference type="EMBL" id="CBTJ020000042">
    <property type="protein sequence ID" value="CDI02868.1"/>
    <property type="molecule type" value="Genomic_DNA"/>
</dbReference>
<reference evidence="3" key="1">
    <citation type="submission" date="2013-07" db="EMBL/GenBank/DDBJ databases">
        <authorList>
            <person name="McIlroy S."/>
        </authorList>
    </citation>
    <scope>NUCLEOTIDE SEQUENCE [LARGE SCALE GENOMIC DNA]</scope>
    <source>
        <strain evidence="3">Run_A_D11</strain>
    </source>
</reference>
<dbReference type="STRING" id="1400863.BN873_350124"/>
<protein>
    <recommendedName>
        <fullName evidence="2">DUF1508 domain-containing protein</fullName>
    </recommendedName>
</protein>
<reference evidence="3" key="2">
    <citation type="submission" date="2014-03" db="EMBL/GenBank/DDBJ databases">
        <title>Candidatus Competibacter-lineage genomes retrieved from metagenomes reveal functional metabolic diversity.</title>
        <authorList>
            <person name="McIlroy S.J."/>
            <person name="Albertsen M."/>
            <person name="Andresen E.K."/>
            <person name="Saunders A.M."/>
            <person name="Kristiansen R."/>
            <person name="Stokholm-Bjerregaard M."/>
            <person name="Nielsen K.L."/>
            <person name="Nielsen P.H."/>
        </authorList>
    </citation>
    <scope>NUCLEOTIDE SEQUENCE</scope>
    <source>
        <strain evidence="3">Run_A_D11</strain>
    </source>
</reference>
<dbReference type="PANTHER" id="PTHR40606:SF1">
    <property type="entry name" value="UPF0339 PROTEIN YEGP"/>
    <property type="match status" value="1"/>
</dbReference>
<accession>W6MDH4</accession>
<comment type="similarity">
    <text evidence="1">Belongs to the UPF0339 family. Duplicated subfamily.</text>
</comment>
<dbReference type="PANTHER" id="PTHR40606">
    <property type="match status" value="1"/>
</dbReference>
<dbReference type="RefSeq" id="WP_048673415.1">
    <property type="nucleotide sequence ID" value="NZ_CBTJ020000042.1"/>
</dbReference>
<organism evidence="3 4">
    <name type="scientific">Candidatus Competibacter denitrificans Run_A_D11</name>
    <dbReference type="NCBI Taxonomy" id="1400863"/>
    <lineage>
        <taxon>Bacteria</taxon>
        <taxon>Pseudomonadati</taxon>
        <taxon>Pseudomonadota</taxon>
        <taxon>Gammaproteobacteria</taxon>
        <taxon>Candidatus Competibacteraceae</taxon>
        <taxon>Candidatus Competibacter</taxon>
    </lineage>
</organism>
<evidence type="ECO:0000313" key="3">
    <source>
        <dbReference type="EMBL" id="CDI02868.1"/>
    </source>
</evidence>
<feature type="domain" description="DUF1508" evidence="2">
    <location>
        <begin position="11"/>
        <end position="57"/>
    </location>
</feature>
<comment type="caution">
    <text evidence="3">The sequence shown here is derived from an EMBL/GenBank/DDBJ whole genome shotgun (WGS) entry which is preliminary data.</text>
</comment>
<keyword evidence="4" id="KW-1185">Reference proteome</keyword>
<dbReference type="Pfam" id="PF07411">
    <property type="entry name" value="DUF1508"/>
    <property type="match status" value="2"/>
</dbReference>
<dbReference type="AlphaFoldDB" id="W6MDH4"/>
<gene>
    <name evidence="3" type="primary">yegP</name>
    <name evidence="3" type="ORF">BN873_350124</name>
</gene>
<dbReference type="SUPFAM" id="SSF160113">
    <property type="entry name" value="YegP-like"/>
    <property type="match status" value="2"/>
</dbReference>
<name>W6MDH4_9GAMM</name>
<feature type="domain" description="DUF1508" evidence="2">
    <location>
        <begin position="62"/>
        <end position="108"/>
    </location>
</feature>
<dbReference type="InterPro" id="IPR010879">
    <property type="entry name" value="DUF1508"/>
</dbReference>
<dbReference type="InterPro" id="IPR036913">
    <property type="entry name" value="YegP-like_sf"/>
</dbReference>
<sequence>MAGWFELNKSKDDQFRFVLKSDDNEILLSSELYKVKGSATNGIQSVQSNCSDDARYELKEAANGKFFFNLKAANHQIIGTSLMYATADAREAAIALTKSGGTTATIKDHT</sequence>
<proteinExistence type="inferred from homology"/>
<evidence type="ECO:0000259" key="2">
    <source>
        <dbReference type="Pfam" id="PF07411"/>
    </source>
</evidence>
<dbReference type="InterPro" id="IPR051141">
    <property type="entry name" value="UPF0339_domain"/>
</dbReference>
<dbReference type="Gene3D" id="2.30.29.80">
    <property type="match status" value="1"/>
</dbReference>